<feature type="region of interest" description="Disordered" evidence="1">
    <location>
        <begin position="478"/>
        <end position="510"/>
    </location>
</feature>
<feature type="region of interest" description="Disordered" evidence="1">
    <location>
        <begin position="1"/>
        <end position="24"/>
    </location>
</feature>
<dbReference type="Pfam" id="PF16077">
    <property type="entry name" value="Spaetzle"/>
    <property type="match status" value="1"/>
</dbReference>
<gene>
    <name evidence="3" type="ORF">KUF71_013545</name>
</gene>
<sequence>MGAIRTEVRERDPRGPGGVPPRGELALLDLPQVAVLLSAPSPSRPQDTRLEPLEPLEALEQPGPARRAQPAWDPGPGPGEEELQEELVSTRTPAPAAEQPQVGDPGPGPGEEEEQEGLVSTRTPAPAAEQPQVGDPGPGPGEEEEQEGLVSTRTPAPAAEQPQVDARPSEADEDEDSPRDRQREDMGSSDEPAGEQRAIEIPLTAGDSVATASEPLPVPAPLSMGGRGPPMTLSLEDMDYLTILRPPQPPQPPQRSGPGAKNKRKSNNNNKHKQGTKTVVVKQQSSKQSAKQSAGKNKGRPKAPPAAQQQGPGPGSYGPPPAPPAPPPPDSYAGYMGYDAMPPYGYGSPVMYPHYPDPVMTLEYQQATSYPEEERFRPLPMPPHRPPLSSPTVPLPLPAPAPAASPLSPAAAPTAALDPYTAYHNRDYQAGGAGGASQDQRPAAAVQLLGELVSPRLSLPSSVPERLQRGFLHQVSQSVVAAEHHSTHDGWPGGSSGTSPSTTGTPADATATAKKATLKDILAQDCPSAEELGYCDSPPRYPIAGPCLPDDSGDRSRNSPVLVVCGGAVSRGRRQISPIGRERSSVETLTVWSRIRRQQVSEAVERCSHLLEHMYAPPLDERDPEGESEGEGACQSVRRSLRPGYVRDASSGRWLVALQARGRVVQKVSVERCSAPGRACARLADSKCARNLGFRNGARPTACDQRTALVPVITWDPEAPAACPRLRMARFPVACVCRML</sequence>
<reference evidence="3" key="2">
    <citation type="journal article" date="2023" name="BMC Genomics">
        <title>Pest status, molecular evolution, and epigenetic factors derived from the genome assembly of Frankliniella fusca, a thysanopteran phytovirus vector.</title>
        <authorList>
            <person name="Catto M.A."/>
            <person name="Labadie P.E."/>
            <person name="Jacobson A.L."/>
            <person name="Kennedy G.G."/>
            <person name="Srinivasan R."/>
            <person name="Hunt B.G."/>
        </authorList>
    </citation>
    <scope>NUCLEOTIDE SEQUENCE</scope>
    <source>
        <strain evidence="3">PL_HMW_Pooled</strain>
    </source>
</reference>
<feature type="compositionally biased region" description="Pro residues" evidence="1">
    <location>
        <begin position="317"/>
        <end position="330"/>
    </location>
</feature>
<feature type="compositionally biased region" description="Low complexity" evidence="1">
    <location>
        <begin position="53"/>
        <end position="64"/>
    </location>
</feature>
<dbReference type="Gene3D" id="2.10.90.10">
    <property type="entry name" value="Cystine-knot cytokines"/>
    <property type="match status" value="1"/>
</dbReference>
<feature type="compositionally biased region" description="Low complexity" evidence="1">
    <location>
        <begin position="497"/>
        <end position="510"/>
    </location>
</feature>
<organism evidence="3 4">
    <name type="scientific">Frankliniella fusca</name>
    <dbReference type="NCBI Taxonomy" id="407009"/>
    <lineage>
        <taxon>Eukaryota</taxon>
        <taxon>Metazoa</taxon>
        <taxon>Ecdysozoa</taxon>
        <taxon>Arthropoda</taxon>
        <taxon>Hexapoda</taxon>
        <taxon>Insecta</taxon>
        <taxon>Pterygota</taxon>
        <taxon>Neoptera</taxon>
        <taxon>Paraneoptera</taxon>
        <taxon>Thysanoptera</taxon>
        <taxon>Terebrantia</taxon>
        <taxon>Thripoidea</taxon>
        <taxon>Thripidae</taxon>
        <taxon>Frankliniella</taxon>
    </lineage>
</organism>
<name>A0AAE1LMP0_9NEOP</name>
<feature type="region of interest" description="Disordered" evidence="1">
    <location>
        <begin position="37"/>
        <end position="339"/>
    </location>
</feature>
<feature type="compositionally biased region" description="Low complexity" evidence="1">
    <location>
        <begin position="276"/>
        <end position="294"/>
    </location>
</feature>
<comment type="caution">
    <text evidence="3">The sequence shown here is derived from an EMBL/GenBank/DDBJ whole genome shotgun (WGS) entry which is preliminary data.</text>
</comment>
<feature type="domain" description="Spaetzle" evidence="2">
    <location>
        <begin position="633"/>
        <end position="739"/>
    </location>
</feature>
<feature type="compositionally biased region" description="Basic residues" evidence="1">
    <location>
        <begin position="261"/>
        <end position="275"/>
    </location>
</feature>
<dbReference type="InterPro" id="IPR032104">
    <property type="entry name" value="Spaetzle"/>
</dbReference>
<evidence type="ECO:0000259" key="2">
    <source>
        <dbReference type="Pfam" id="PF16077"/>
    </source>
</evidence>
<feature type="compositionally biased region" description="Basic and acidic residues" evidence="1">
    <location>
        <begin position="1"/>
        <end position="14"/>
    </location>
</feature>
<dbReference type="EMBL" id="JAHWGI010001227">
    <property type="protein sequence ID" value="KAK3925338.1"/>
    <property type="molecule type" value="Genomic_DNA"/>
</dbReference>
<protein>
    <submittedName>
        <fullName evidence="3">Cadherin-related family member 5</fullName>
    </submittedName>
</protein>
<evidence type="ECO:0000256" key="1">
    <source>
        <dbReference type="SAM" id="MobiDB-lite"/>
    </source>
</evidence>
<dbReference type="InterPro" id="IPR029034">
    <property type="entry name" value="Cystine-knot_cytokine"/>
</dbReference>
<dbReference type="SUPFAM" id="SSF57501">
    <property type="entry name" value="Cystine-knot cytokines"/>
    <property type="match status" value="1"/>
</dbReference>
<dbReference type="Proteomes" id="UP001219518">
    <property type="component" value="Unassembled WGS sequence"/>
</dbReference>
<accession>A0AAE1LMP0</accession>
<feature type="compositionally biased region" description="Pro residues" evidence="1">
    <location>
        <begin position="379"/>
        <end position="393"/>
    </location>
</feature>
<evidence type="ECO:0000313" key="3">
    <source>
        <dbReference type="EMBL" id="KAK3925338.1"/>
    </source>
</evidence>
<feature type="compositionally biased region" description="Pro residues" evidence="1">
    <location>
        <begin position="246"/>
        <end position="255"/>
    </location>
</feature>
<dbReference type="AlphaFoldDB" id="A0AAE1LMP0"/>
<proteinExistence type="predicted"/>
<reference evidence="3" key="1">
    <citation type="submission" date="2021-07" db="EMBL/GenBank/DDBJ databases">
        <authorList>
            <person name="Catto M.A."/>
            <person name="Jacobson A."/>
            <person name="Kennedy G."/>
            <person name="Labadie P."/>
            <person name="Hunt B.G."/>
            <person name="Srinivasan R."/>
        </authorList>
    </citation>
    <scope>NUCLEOTIDE SEQUENCE</scope>
    <source>
        <strain evidence="3">PL_HMW_Pooled</strain>
        <tissue evidence="3">Head</tissue>
    </source>
</reference>
<feature type="region of interest" description="Disordered" evidence="1">
    <location>
        <begin position="368"/>
        <end position="393"/>
    </location>
</feature>
<keyword evidence="4" id="KW-1185">Reference proteome</keyword>
<evidence type="ECO:0000313" key="4">
    <source>
        <dbReference type="Proteomes" id="UP001219518"/>
    </source>
</evidence>